<keyword evidence="2" id="KW-0732">Signal</keyword>
<feature type="region of interest" description="Disordered" evidence="1">
    <location>
        <begin position="19"/>
        <end position="52"/>
    </location>
</feature>
<comment type="caution">
    <text evidence="3">The sequence shown here is derived from an EMBL/GenBank/DDBJ whole genome shotgun (WGS) entry which is preliminary data.</text>
</comment>
<reference evidence="3 4" key="1">
    <citation type="submission" date="2012-02" db="EMBL/GenBank/DDBJ databases">
        <title>Whole genome shotgun sequence of Mobilicoccus pelagius NBRC 104925.</title>
        <authorList>
            <person name="Yoshida Y."/>
            <person name="Hosoyama A."/>
            <person name="Tsuchikane K."/>
            <person name="Katsumata H."/>
            <person name="Yamazaki S."/>
            <person name="Fujita N."/>
        </authorList>
    </citation>
    <scope>NUCLEOTIDE SEQUENCE [LARGE SCALE GENOMIC DNA]</scope>
    <source>
        <strain evidence="3 4">NBRC 104925</strain>
    </source>
</reference>
<feature type="signal peptide" evidence="2">
    <location>
        <begin position="1"/>
        <end position="23"/>
    </location>
</feature>
<accession>H5UN17</accession>
<sequence>MRRITVGLVAAALLASSAPTASAAPVTSATPTPATPAPPRVTTRADVDGDGRRDAVELTRRRVTPDEYTFRIDVRTATGRRAVRDVLVPNYGDGSLTPEDVWDGTAAVDGAPGVEIAVDRSGGVGDFPWPHLYTWRTGRLVPVAAPGASAGDLGWMVADHFTLVAGYDVRTVKGVRQLTATHLDGRFGAGRERLTFRGTRLTYRWQHGAWVKSATRRVGPLWEDAALRHAGWHGVTWRR</sequence>
<dbReference type="OrthoDB" id="5146462at2"/>
<feature type="compositionally biased region" description="Low complexity" evidence="1">
    <location>
        <begin position="19"/>
        <end position="32"/>
    </location>
</feature>
<organism evidence="3 4">
    <name type="scientific">Mobilicoccus pelagius NBRC 104925</name>
    <dbReference type="NCBI Taxonomy" id="1089455"/>
    <lineage>
        <taxon>Bacteria</taxon>
        <taxon>Bacillati</taxon>
        <taxon>Actinomycetota</taxon>
        <taxon>Actinomycetes</taxon>
        <taxon>Micrococcales</taxon>
        <taxon>Dermatophilaceae</taxon>
        <taxon>Mobilicoccus</taxon>
    </lineage>
</organism>
<gene>
    <name evidence="3" type="ORF">MOPEL_003_01510</name>
</gene>
<name>H5UN17_9MICO</name>
<dbReference type="EMBL" id="BAFE01000003">
    <property type="protein sequence ID" value="GAB47125.1"/>
    <property type="molecule type" value="Genomic_DNA"/>
</dbReference>
<evidence type="ECO:0000256" key="1">
    <source>
        <dbReference type="SAM" id="MobiDB-lite"/>
    </source>
</evidence>
<dbReference type="RefSeq" id="WP_009481023.1">
    <property type="nucleotide sequence ID" value="NZ_BAFE01000003.1"/>
</dbReference>
<proteinExistence type="predicted"/>
<dbReference type="AlphaFoldDB" id="H5UN17"/>
<feature type="compositionally biased region" description="Basic and acidic residues" evidence="1">
    <location>
        <begin position="43"/>
        <end position="52"/>
    </location>
</feature>
<protein>
    <submittedName>
        <fullName evidence="3">Uncharacterized protein</fullName>
    </submittedName>
</protein>
<evidence type="ECO:0000256" key="2">
    <source>
        <dbReference type="SAM" id="SignalP"/>
    </source>
</evidence>
<feature type="chain" id="PRO_5003599753" evidence="2">
    <location>
        <begin position="24"/>
        <end position="239"/>
    </location>
</feature>
<keyword evidence="4" id="KW-1185">Reference proteome</keyword>
<evidence type="ECO:0000313" key="4">
    <source>
        <dbReference type="Proteomes" id="UP000004367"/>
    </source>
</evidence>
<dbReference type="Proteomes" id="UP000004367">
    <property type="component" value="Unassembled WGS sequence"/>
</dbReference>
<evidence type="ECO:0000313" key="3">
    <source>
        <dbReference type="EMBL" id="GAB47125.1"/>
    </source>
</evidence>